<evidence type="ECO:0000256" key="2">
    <source>
        <dbReference type="SAM" id="MobiDB-lite"/>
    </source>
</evidence>
<comment type="caution">
    <text evidence="4">The sequence shown here is derived from an EMBL/GenBank/DDBJ whole genome shotgun (WGS) entry which is preliminary data.</text>
</comment>
<feature type="compositionally biased region" description="Basic and acidic residues" evidence="2">
    <location>
        <begin position="138"/>
        <end position="150"/>
    </location>
</feature>
<evidence type="ECO:0000259" key="3">
    <source>
        <dbReference type="Pfam" id="PF04504"/>
    </source>
</evidence>
<feature type="region of interest" description="Disordered" evidence="2">
    <location>
        <begin position="1"/>
        <end position="154"/>
    </location>
</feature>
<dbReference type="GO" id="GO:0005634">
    <property type="term" value="C:nucleus"/>
    <property type="evidence" value="ECO:0007669"/>
    <property type="project" value="TreeGrafter"/>
</dbReference>
<dbReference type="AlphaFoldDB" id="A0A9P0ZB21"/>
<proteinExistence type="inferred from homology"/>
<feature type="compositionally biased region" description="Basic and acidic residues" evidence="2">
    <location>
        <begin position="391"/>
        <end position="400"/>
    </location>
</feature>
<dbReference type="PANTHER" id="PTHR31662">
    <property type="entry name" value="BNAANNG10740D PROTEIN-RELATED"/>
    <property type="match status" value="1"/>
</dbReference>
<feature type="compositionally biased region" description="Polar residues" evidence="2">
    <location>
        <begin position="240"/>
        <end position="254"/>
    </location>
</feature>
<feature type="compositionally biased region" description="Basic and acidic residues" evidence="2">
    <location>
        <begin position="420"/>
        <end position="447"/>
    </location>
</feature>
<dbReference type="EMBL" id="CAMAPE010000029">
    <property type="protein sequence ID" value="CAH9092624.1"/>
    <property type="molecule type" value="Genomic_DNA"/>
</dbReference>
<accession>A0A9P0ZB21</accession>
<dbReference type="PANTHER" id="PTHR31662:SF33">
    <property type="entry name" value="DNA-BINDING STOREKEEPER PROTEIN TRANSCRIPTIONAL REGULATOR-LIKE PROTEIN"/>
    <property type="match status" value="1"/>
</dbReference>
<feature type="compositionally biased region" description="Basic and acidic residues" evidence="2">
    <location>
        <begin position="342"/>
        <end position="353"/>
    </location>
</feature>
<evidence type="ECO:0000256" key="1">
    <source>
        <dbReference type="ARBA" id="ARBA00010820"/>
    </source>
</evidence>
<organism evidence="4 5">
    <name type="scientific">Cuscuta europaea</name>
    <name type="common">European dodder</name>
    <dbReference type="NCBI Taxonomy" id="41803"/>
    <lineage>
        <taxon>Eukaryota</taxon>
        <taxon>Viridiplantae</taxon>
        <taxon>Streptophyta</taxon>
        <taxon>Embryophyta</taxon>
        <taxon>Tracheophyta</taxon>
        <taxon>Spermatophyta</taxon>
        <taxon>Magnoliopsida</taxon>
        <taxon>eudicotyledons</taxon>
        <taxon>Gunneridae</taxon>
        <taxon>Pentapetalae</taxon>
        <taxon>asterids</taxon>
        <taxon>lamiids</taxon>
        <taxon>Solanales</taxon>
        <taxon>Convolvulaceae</taxon>
        <taxon>Cuscuteae</taxon>
        <taxon>Cuscuta</taxon>
        <taxon>Cuscuta subgen. Cuscuta</taxon>
    </lineage>
</organism>
<dbReference type="Proteomes" id="UP001152484">
    <property type="component" value="Unassembled WGS sequence"/>
</dbReference>
<evidence type="ECO:0000313" key="4">
    <source>
        <dbReference type="EMBL" id="CAH9092624.1"/>
    </source>
</evidence>
<dbReference type="InterPro" id="IPR053932">
    <property type="entry name" value="GeBP-like_DBD"/>
</dbReference>
<comment type="similarity">
    <text evidence="1">Belongs to the GeBP family.</text>
</comment>
<reference evidence="4" key="1">
    <citation type="submission" date="2022-07" db="EMBL/GenBank/DDBJ databases">
        <authorList>
            <person name="Macas J."/>
            <person name="Novak P."/>
            <person name="Neumann P."/>
        </authorList>
    </citation>
    <scope>NUCLEOTIDE SEQUENCE</scope>
</reference>
<feature type="compositionally biased region" description="Basic and acidic residues" evidence="2">
    <location>
        <begin position="302"/>
        <end position="316"/>
    </location>
</feature>
<sequence>MAPKIAPVDRPLPAASSDEDATSYATSDEDKQKSEQEEIIDQSESDYSSGGEHQVFKPNFGLEPQSSSESDDSSADSQEGEASPSASGFALLPREASKTTSTFCPNVTESPKQLSSRPSGKRALDAEEKDSQKKKKSKPGEEVPLKEVKKSGANRLWSEDDQIAILKGKIDYEAQRGTMMRPISFYDFIKDKLNVSVSKSQITDKISRLKKNFLTLNEKGDVPTSDKPHESMVYELSEQIWGTSSNADSKSPGGTSDFAKPNAKNANGKVKRIAEENDISHSMKAAESEAVTEKKKKKIGHKDKESEKKKKQKTDAEEKDEQTPAVEKDKQTAGKGKHNHSVSKEEKESETDKKKKKKRKSAPEEKDEQIAVVEKHKQTAGKVEGSHSAYKVKDSQTDEKKKKKKLKSAPEEKDEPTAVVEKDKHTAGKGKDKRSASKEKDNQTDEKRKKKKQKTAPDENDEQTDAVEKCKQIADKGKDNHMASMEAMEKQKQKRTANKDEDNHFASVKKYNLAVVKVNDGKGDYIAKKNHNQVALKGAILGEVKNEEANFQYKYPYLFNSFNKENYPKTDQETLDSLKENVILIDSSKAAELEEKWTKLWEQKVESCRKLEDMLALQARFMLDAMKR</sequence>
<feature type="region of interest" description="Disordered" evidence="2">
    <location>
        <begin position="236"/>
        <end position="469"/>
    </location>
</feature>
<gene>
    <name evidence="4" type="ORF">CEURO_LOCUS12027</name>
</gene>
<protein>
    <recommendedName>
        <fullName evidence="3">Glabrous enhancer-binding protein-like DBD domain-containing protein</fullName>
    </recommendedName>
</protein>
<feature type="compositionally biased region" description="Basic and acidic residues" evidence="2">
    <location>
        <begin position="272"/>
        <end position="293"/>
    </location>
</feature>
<dbReference type="InterPro" id="IPR007592">
    <property type="entry name" value="GEBP"/>
</dbReference>
<dbReference type="OrthoDB" id="661680at2759"/>
<dbReference type="Pfam" id="PF04504">
    <property type="entry name" value="GeBP-like_DBD"/>
    <property type="match status" value="1"/>
</dbReference>
<feature type="compositionally biased region" description="Polar residues" evidence="2">
    <location>
        <begin position="98"/>
        <end position="118"/>
    </location>
</feature>
<name>A0A9P0ZB21_CUSEU</name>
<feature type="domain" description="Glabrous enhancer-binding protein-like DBD" evidence="3">
    <location>
        <begin position="154"/>
        <end position="242"/>
    </location>
</feature>
<evidence type="ECO:0000313" key="5">
    <source>
        <dbReference type="Proteomes" id="UP001152484"/>
    </source>
</evidence>
<feature type="compositionally biased region" description="Basic and acidic residues" evidence="2">
    <location>
        <begin position="122"/>
        <end position="131"/>
    </location>
</feature>
<keyword evidence="5" id="KW-1185">Reference proteome</keyword>
<dbReference type="GO" id="GO:0006355">
    <property type="term" value="P:regulation of DNA-templated transcription"/>
    <property type="evidence" value="ECO:0007669"/>
    <property type="project" value="InterPro"/>
</dbReference>